<dbReference type="EMBL" id="JAYWIO010000008">
    <property type="protein sequence ID" value="KAK7243920.1"/>
    <property type="molecule type" value="Genomic_DNA"/>
</dbReference>
<protein>
    <submittedName>
        <fullName evidence="2">Uncharacterized protein</fullName>
    </submittedName>
</protein>
<sequence>MNHDSGLGFVDRVLNNDVIPAENVESAKESVQSVLAAATTPDQKLKGVVMTNTDKVKAGVATHGASSASTQKIGDRRVICKLDRAMVNNMWCNVWPSAETEFRNPGISDHCPILVEWNQIHAFKALGFKFFNMWSAHKDFKQLVQSSWSETVEGSYMYQVCRKLQKLQKPLSLLNRNCYSKIGERELVLKTQLDQVQNDLMQNPSDHQLQLAERILAKENKIMKTKQNKIFCNKFRSISLCRVPLSLSLIQIEAIIFLSCTQFSAQIFFLLLLLLPLLLLLQPLLLKHTEKNKNKK</sequence>
<keyword evidence="1" id="KW-0812">Transmembrane</keyword>
<dbReference type="PANTHER" id="PTHR33710">
    <property type="entry name" value="BNAC02G09200D PROTEIN"/>
    <property type="match status" value="1"/>
</dbReference>
<comment type="caution">
    <text evidence="2">The sequence shown here is derived from an EMBL/GenBank/DDBJ whole genome shotgun (WGS) entry which is preliminary data.</text>
</comment>
<evidence type="ECO:0000313" key="3">
    <source>
        <dbReference type="Proteomes" id="UP001372338"/>
    </source>
</evidence>
<evidence type="ECO:0000256" key="1">
    <source>
        <dbReference type="SAM" id="Phobius"/>
    </source>
</evidence>
<dbReference type="PANTHER" id="PTHR33710:SF71">
    <property type="entry name" value="ENDONUCLEASE_EXONUCLEASE_PHOSPHATASE DOMAIN-CONTAINING PROTEIN"/>
    <property type="match status" value="1"/>
</dbReference>
<keyword evidence="1" id="KW-1133">Transmembrane helix</keyword>
<reference evidence="2 3" key="1">
    <citation type="submission" date="2024-01" db="EMBL/GenBank/DDBJ databases">
        <title>The genomes of 5 underutilized Papilionoideae crops provide insights into root nodulation and disease resistanc.</title>
        <authorList>
            <person name="Yuan L."/>
        </authorList>
    </citation>
    <scope>NUCLEOTIDE SEQUENCE [LARGE SCALE GENOMIC DNA]</scope>
    <source>
        <strain evidence="2">ZHUSHIDOU_FW_LH</strain>
        <tissue evidence="2">Leaf</tissue>
    </source>
</reference>
<evidence type="ECO:0000313" key="2">
    <source>
        <dbReference type="EMBL" id="KAK7243920.1"/>
    </source>
</evidence>
<proteinExistence type="predicted"/>
<keyword evidence="3" id="KW-1185">Reference proteome</keyword>
<gene>
    <name evidence="2" type="ORF">RIF29_38733</name>
</gene>
<organism evidence="2 3">
    <name type="scientific">Crotalaria pallida</name>
    <name type="common">Smooth rattlebox</name>
    <name type="synonym">Crotalaria striata</name>
    <dbReference type="NCBI Taxonomy" id="3830"/>
    <lineage>
        <taxon>Eukaryota</taxon>
        <taxon>Viridiplantae</taxon>
        <taxon>Streptophyta</taxon>
        <taxon>Embryophyta</taxon>
        <taxon>Tracheophyta</taxon>
        <taxon>Spermatophyta</taxon>
        <taxon>Magnoliopsida</taxon>
        <taxon>eudicotyledons</taxon>
        <taxon>Gunneridae</taxon>
        <taxon>Pentapetalae</taxon>
        <taxon>rosids</taxon>
        <taxon>fabids</taxon>
        <taxon>Fabales</taxon>
        <taxon>Fabaceae</taxon>
        <taxon>Papilionoideae</taxon>
        <taxon>50 kb inversion clade</taxon>
        <taxon>genistoids sensu lato</taxon>
        <taxon>core genistoids</taxon>
        <taxon>Crotalarieae</taxon>
        <taxon>Crotalaria</taxon>
    </lineage>
</organism>
<dbReference type="AlphaFoldDB" id="A0AAN9E0J7"/>
<keyword evidence="1" id="KW-0472">Membrane</keyword>
<name>A0AAN9E0J7_CROPI</name>
<feature type="transmembrane region" description="Helical" evidence="1">
    <location>
        <begin position="267"/>
        <end position="286"/>
    </location>
</feature>
<dbReference type="Proteomes" id="UP001372338">
    <property type="component" value="Unassembled WGS sequence"/>
</dbReference>
<accession>A0AAN9E0J7</accession>